<evidence type="ECO:0000256" key="4">
    <source>
        <dbReference type="ARBA" id="ARBA00022692"/>
    </source>
</evidence>
<evidence type="ECO:0000256" key="7">
    <source>
        <dbReference type="ARBA" id="ARBA00022989"/>
    </source>
</evidence>
<reference evidence="14 16" key="1">
    <citation type="journal article" date="2018" name="Gigascience">
        <title>Genomes of trombidid mites reveal novel predicted allergens and laterally-transferred genes associated with secondary metabolism.</title>
        <authorList>
            <person name="Dong X."/>
            <person name="Chaisiri K."/>
            <person name="Xia D."/>
            <person name="Armstrong S.D."/>
            <person name="Fang Y."/>
            <person name="Donnelly M.J."/>
            <person name="Kadowaki T."/>
            <person name="McGarry J.W."/>
            <person name="Darby A.C."/>
            <person name="Makepeace B.L."/>
        </authorList>
    </citation>
    <scope>NUCLEOTIDE SEQUENCE [LARGE SCALE GENOMIC DNA]</scope>
    <source>
        <strain evidence="14">UoL-WK</strain>
    </source>
</reference>
<keyword evidence="3" id="KW-0444">Lipid biosynthesis</keyword>
<comment type="subcellular location">
    <subcellularLocation>
        <location evidence="1">Membrane</location>
        <topology evidence="1">Multi-pass membrane protein</topology>
    </subcellularLocation>
</comment>
<keyword evidence="7 13" id="KW-1133">Transmembrane helix</keyword>
<comment type="similarity">
    <text evidence="2">Belongs to the fatty acid desaturase type 1 family.</text>
</comment>
<keyword evidence="5" id="KW-0479">Metal-binding</keyword>
<dbReference type="PROSITE" id="PS00476">
    <property type="entry name" value="FATTY_ACID_DESATUR_1"/>
    <property type="match status" value="1"/>
</dbReference>
<dbReference type="CDD" id="cd03505">
    <property type="entry name" value="Delta9-FADS-like"/>
    <property type="match status" value="1"/>
</dbReference>
<keyword evidence="6" id="KW-0276">Fatty acid metabolism</keyword>
<proteinExistence type="inferred from homology"/>
<evidence type="ECO:0000256" key="8">
    <source>
        <dbReference type="ARBA" id="ARBA00023002"/>
    </source>
</evidence>
<evidence type="ECO:0000256" key="9">
    <source>
        <dbReference type="ARBA" id="ARBA00023004"/>
    </source>
</evidence>
<dbReference type="GO" id="GO:0005506">
    <property type="term" value="F:iron ion binding"/>
    <property type="evidence" value="ECO:0007669"/>
    <property type="project" value="TreeGrafter"/>
</dbReference>
<dbReference type="EMBL" id="NCKU01001796">
    <property type="protein sequence ID" value="RWS11227.1"/>
    <property type="molecule type" value="Genomic_DNA"/>
</dbReference>
<dbReference type="GO" id="GO:0004768">
    <property type="term" value="F:stearoyl-CoA 9-desaturase activity"/>
    <property type="evidence" value="ECO:0007669"/>
    <property type="project" value="TreeGrafter"/>
</dbReference>
<keyword evidence="4 13" id="KW-0812">Transmembrane</keyword>
<dbReference type="STRING" id="1965070.A0A3S3NTY9"/>
<evidence type="ECO:0000313" key="15">
    <source>
        <dbReference type="EMBL" id="RWS11227.1"/>
    </source>
</evidence>
<dbReference type="EMBL" id="NCKU01002656">
    <property type="protein sequence ID" value="RWS09088.1"/>
    <property type="molecule type" value="Genomic_DNA"/>
</dbReference>
<protein>
    <submittedName>
        <fullName evidence="14">Stearoyl-CoA desaturase 5-like protein</fullName>
    </submittedName>
</protein>
<dbReference type="AlphaFoldDB" id="A0A3S3NTY9"/>
<keyword evidence="8" id="KW-0560">Oxidoreductase</keyword>
<evidence type="ECO:0000256" key="6">
    <source>
        <dbReference type="ARBA" id="ARBA00022832"/>
    </source>
</evidence>
<keyword evidence="12" id="KW-0275">Fatty acid biosynthesis</keyword>
<keyword evidence="9" id="KW-0408">Iron</keyword>
<dbReference type="Proteomes" id="UP000285301">
    <property type="component" value="Unassembled WGS sequence"/>
</dbReference>
<evidence type="ECO:0000256" key="13">
    <source>
        <dbReference type="SAM" id="Phobius"/>
    </source>
</evidence>
<keyword evidence="11 13" id="KW-0472">Membrane</keyword>
<evidence type="ECO:0000256" key="11">
    <source>
        <dbReference type="ARBA" id="ARBA00023136"/>
    </source>
</evidence>
<keyword evidence="10" id="KW-0443">Lipid metabolism</keyword>
<name>A0A3S3NTY9_9ACAR</name>
<gene>
    <name evidence="15" type="ORF">B4U79_01740</name>
    <name evidence="14" type="ORF">B4U79_09819</name>
</gene>
<keyword evidence="16" id="KW-1185">Reference proteome</keyword>
<dbReference type="GO" id="GO:0006636">
    <property type="term" value="P:unsaturated fatty acid biosynthetic process"/>
    <property type="evidence" value="ECO:0007669"/>
    <property type="project" value="TreeGrafter"/>
</dbReference>
<comment type="caution">
    <text evidence="14">The sequence shown here is derived from an EMBL/GenBank/DDBJ whole genome shotgun (WGS) entry which is preliminary data.</text>
</comment>
<evidence type="ECO:0000256" key="12">
    <source>
        <dbReference type="ARBA" id="ARBA00023160"/>
    </source>
</evidence>
<evidence type="ECO:0000256" key="2">
    <source>
        <dbReference type="ARBA" id="ARBA00009295"/>
    </source>
</evidence>
<accession>A0A3S3NTY9</accession>
<dbReference type="OrthoDB" id="6406588at2759"/>
<evidence type="ECO:0000256" key="3">
    <source>
        <dbReference type="ARBA" id="ARBA00022516"/>
    </source>
</evidence>
<dbReference type="PANTHER" id="PTHR11351">
    <property type="entry name" value="ACYL-COA DESATURASE"/>
    <property type="match status" value="1"/>
</dbReference>
<organism evidence="14 16">
    <name type="scientific">Dinothrombium tinctorium</name>
    <dbReference type="NCBI Taxonomy" id="1965070"/>
    <lineage>
        <taxon>Eukaryota</taxon>
        <taxon>Metazoa</taxon>
        <taxon>Ecdysozoa</taxon>
        <taxon>Arthropoda</taxon>
        <taxon>Chelicerata</taxon>
        <taxon>Arachnida</taxon>
        <taxon>Acari</taxon>
        <taxon>Acariformes</taxon>
        <taxon>Trombidiformes</taxon>
        <taxon>Prostigmata</taxon>
        <taxon>Anystina</taxon>
        <taxon>Parasitengona</taxon>
        <taxon>Trombidioidea</taxon>
        <taxon>Trombidiidae</taxon>
        <taxon>Dinothrombium</taxon>
    </lineage>
</organism>
<evidence type="ECO:0000256" key="10">
    <source>
        <dbReference type="ARBA" id="ARBA00023098"/>
    </source>
</evidence>
<dbReference type="InterPro" id="IPR001522">
    <property type="entry name" value="FADS-1_CS"/>
</dbReference>
<evidence type="ECO:0000313" key="14">
    <source>
        <dbReference type="EMBL" id="RWS09088.1"/>
    </source>
</evidence>
<dbReference type="PANTHER" id="PTHR11351:SF31">
    <property type="entry name" value="DESATURASE 1, ISOFORM A-RELATED"/>
    <property type="match status" value="1"/>
</dbReference>
<evidence type="ECO:0000313" key="16">
    <source>
        <dbReference type="Proteomes" id="UP000285301"/>
    </source>
</evidence>
<dbReference type="InterPro" id="IPR015876">
    <property type="entry name" value="Acyl-CoA_DS"/>
</dbReference>
<dbReference type="GO" id="GO:0005789">
    <property type="term" value="C:endoplasmic reticulum membrane"/>
    <property type="evidence" value="ECO:0007669"/>
    <property type="project" value="TreeGrafter"/>
</dbReference>
<reference evidence="14" key="2">
    <citation type="submission" date="2018-11" db="EMBL/GenBank/DDBJ databases">
        <title>Trombidioid mite genomics.</title>
        <authorList>
            <person name="Dong X."/>
        </authorList>
    </citation>
    <scope>NUCLEOTIDE SEQUENCE</scope>
    <source>
        <strain evidence="14">UoL-WK</strain>
    </source>
</reference>
<evidence type="ECO:0000256" key="1">
    <source>
        <dbReference type="ARBA" id="ARBA00004141"/>
    </source>
</evidence>
<sequence>MESKERRNAEEYRIQIVWRKVFFMIYLHLGALYGIYLCFTAAKWGTIFFGLPHYTFSLTYPNGKFFMQKASIFEWSRDHRVHHKYSETDADPYNSKRGFFFAHMGWLMVRKHPKVIEMGKKIDIKDLLDDKILVNSAAHMWGYRPYDVNIAPRENKLVSIGVAGEGFHNYHHTFPWDYSTSEGGWSICFNLSTAFLDLAALLGWVYDRKKVSPEVIKKRMQRTGQLAHG</sequence>
<evidence type="ECO:0000256" key="5">
    <source>
        <dbReference type="ARBA" id="ARBA00022723"/>
    </source>
</evidence>
<feature type="transmembrane region" description="Helical" evidence="13">
    <location>
        <begin position="21"/>
        <end position="42"/>
    </location>
</feature>